<dbReference type="SUPFAM" id="SSF46689">
    <property type="entry name" value="Homeodomain-like"/>
    <property type="match status" value="1"/>
</dbReference>
<comment type="caution">
    <text evidence="4">The sequence shown here is derived from an EMBL/GenBank/DDBJ whole genome shotgun (WGS) entry which is preliminary data.</text>
</comment>
<dbReference type="InterPro" id="IPR007526">
    <property type="entry name" value="SWIRM"/>
</dbReference>
<feature type="region of interest" description="Disordered" evidence="2">
    <location>
        <begin position="24"/>
        <end position="151"/>
    </location>
</feature>
<feature type="compositionally biased region" description="Acidic residues" evidence="2">
    <location>
        <begin position="128"/>
        <end position="141"/>
    </location>
</feature>
<evidence type="ECO:0000256" key="2">
    <source>
        <dbReference type="SAM" id="MobiDB-lite"/>
    </source>
</evidence>
<dbReference type="Proteomes" id="UP000502823">
    <property type="component" value="Unassembled WGS sequence"/>
</dbReference>
<gene>
    <name evidence="4" type="ORF">Cfor_08041</name>
</gene>
<dbReference type="Gene3D" id="1.10.10.10">
    <property type="entry name" value="Winged helix-like DNA-binding domain superfamily/Winged helix DNA-binding domain"/>
    <property type="match status" value="1"/>
</dbReference>
<dbReference type="GO" id="GO:0005634">
    <property type="term" value="C:nucleus"/>
    <property type="evidence" value="ECO:0007669"/>
    <property type="project" value="UniProtKB-SubCell"/>
</dbReference>
<evidence type="ECO:0000256" key="1">
    <source>
        <dbReference type="ARBA" id="ARBA00004123"/>
    </source>
</evidence>
<feature type="compositionally biased region" description="Basic and acidic residues" evidence="2">
    <location>
        <begin position="33"/>
        <end position="47"/>
    </location>
</feature>
<protein>
    <recommendedName>
        <fullName evidence="3">SWIRM domain-containing protein</fullName>
    </recommendedName>
</protein>
<dbReference type="EMBL" id="BLKM01001969">
    <property type="protein sequence ID" value="GFG40385.1"/>
    <property type="molecule type" value="Genomic_DNA"/>
</dbReference>
<feature type="compositionally biased region" description="Basic and acidic residues" evidence="2">
    <location>
        <begin position="89"/>
        <end position="104"/>
    </location>
</feature>
<dbReference type="InterPro" id="IPR036388">
    <property type="entry name" value="WH-like_DNA-bd_sf"/>
</dbReference>
<dbReference type="InParanoid" id="A0A6L2QBI3"/>
<evidence type="ECO:0000313" key="4">
    <source>
        <dbReference type="EMBL" id="GFG40385.1"/>
    </source>
</evidence>
<feature type="compositionally biased region" description="Basic and acidic residues" evidence="2">
    <location>
        <begin position="55"/>
        <end position="65"/>
    </location>
</feature>
<name>A0A6L2QBI3_COPFO</name>
<dbReference type="InterPro" id="IPR009057">
    <property type="entry name" value="Homeodomain-like_sf"/>
</dbReference>
<dbReference type="AlphaFoldDB" id="A0A6L2QBI3"/>
<feature type="compositionally biased region" description="Polar residues" evidence="2">
    <location>
        <begin position="105"/>
        <end position="116"/>
    </location>
</feature>
<sequence length="186" mass="20557">MNSSVLKKDKIEGVSYPVPVLDRRHPCLPIEKGGVRDRVDPEEDGKRMSRRKKAKVEYREMEEKYSQLLDEEDVSDASEKSKAGGTATPEKKLTSMPELVKKETSLPTEVPPTNTVAPAVSAVKPEKDEEVEPDSEQDDPTGLEGAAFQSRLPVDKMTATEAASFPDVAQGPPQTSKVFLHIRNRL</sequence>
<dbReference type="OrthoDB" id="8197506at2759"/>
<dbReference type="PROSITE" id="PS50934">
    <property type="entry name" value="SWIRM"/>
    <property type="match status" value="1"/>
</dbReference>
<keyword evidence="5" id="KW-1185">Reference proteome</keyword>
<evidence type="ECO:0000313" key="5">
    <source>
        <dbReference type="Proteomes" id="UP000502823"/>
    </source>
</evidence>
<reference evidence="5" key="1">
    <citation type="submission" date="2020-01" db="EMBL/GenBank/DDBJ databases">
        <title>Draft genome sequence of the Termite Coptotermes fromosanus.</title>
        <authorList>
            <person name="Itakura S."/>
            <person name="Yosikawa Y."/>
            <person name="Umezawa K."/>
        </authorList>
    </citation>
    <scope>NUCLEOTIDE SEQUENCE [LARGE SCALE GENOMIC DNA]</scope>
</reference>
<organism evidence="4 5">
    <name type="scientific">Coptotermes formosanus</name>
    <name type="common">Formosan subterranean termite</name>
    <dbReference type="NCBI Taxonomy" id="36987"/>
    <lineage>
        <taxon>Eukaryota</taxon>
        <taxon>Metazoa</taxon>
        <taxon>Ecdysozoa</taxon>
        <taxon>Arthropoda</taxon>
        <taxon>Hexapoda</taxon>
        <taxon>Insecta</taxon>
        <taxon>Pterygota</taxon>
        <taxon>Neoptera</taxon>
        <taxon>Polyneoptera</taxon>
        <taxon>Dictyoptera</taxon>
        <taxon>Blattodea</taxon>
        <taxon>Blattoidea</taxon>
        <taxon>Termitoidae</taxon>
        <taxon>Rhinotermitidae</taxon>
        <taxon>Coptotermes</taxon>
    </lineage>
</organism>
<accession>A0A6L2QBI3</accession>
<comment type="subcellular location">
    <subcellularLocation>
        <location evidence="1">Nucleus</location>
    </subcellularLocation>
</comment>
<proteinExistence type="predicted"/>
<evidence type="ECO:0000259" key="3">
    <source>
        <dbReference type="PROSITE" id="PS50934"/>
    </source>
</evidence>
<feature type="non-terminal residue" evidence="4">
    <location>
        <position position="186"/>
    </location>
</feature>
<feature type="domain" description="SWIRM" evidence="3">
    <location>
        <begin position="143"/>
        <end position="186"/>
    </location>
</feature>